<comment type="caution">
    <text evidence="1">The sequence shown here is derived from an EMBL/GenBank/DDBJ whole genome shotgun (WGS) entry which is preliminary data.</text>
</comment>
<organism evidence="1 2">
    <name type="scientific">Marchantia polymorpha subsp. ruderalis</name>
    <dbReference type="NCBI Taxonomy" id="1480154"/>
    <lineage>
        <taxon>Eukaryota</taxon>
        <taxon>Viridiplantae</taxon>
        <taxon>Streptophyta</taxon>
        <taxon>Embryophyta</taxon>
        <taxon>Marchantiophyta</taxon>
        <taxon>Marchantiopsida</taxon>
        <taxon>Marchantiidae</taxon>
        <taxon>Marchantiales</taxon>
        <taxon>Marchantiaceae</taxon>
        <taxon>Marchantia</taxon>
    </lineage>
</organism>
<dbReference type="AlphaFoldDB" id="A0A176VWS8"/>
<protein>
    <submittedName>
        <fullName evidence="1">Uncharacterized protein</fullName>
    </submittedName>
</protein>
<dbReference type="Proteomes" id="UP000077202">
    <property type="component" value="Unassembled WGS sequence"/>
</dbReference>
<gene>
    <name evidence="1" type="ORF">AXG93_3776s1010</name>
</gene>
<dbReference type="EMBL" id="LVLJ01002364">
    <property type="protein sequence ID" value="OAE25264.1"/>
    <property type="molecule type" value="Genomic_DNA"/>
</dbReference>
<evidence type="ECO:0000313" key="2">
    <source>
        <dbReference type="Proteomes" id="UP000077202"/>
    </source>
</evidence>
<evidence type="ECO:0000313" key="1">
    <source>
        <dbReference type="EMBL" id="OAE25264.1"/>
    </source>
</evidence>
<reference evidence="1" key="1">
    <citation type="submission" date="2016-03" db="EMBL/GenBank/DDBJ databases">
        <title>Mechanisms controlling the formation of the plant cell surface in tip-growing cells are functionally conserved among land plants.</title>
        <authorList>
            <person name="Honkanen S."/>
            <person name="Jones V.A."/>
            <person name="Morieri G."/>
            <person name="Champion C."/>
            <person name="Hetherington A.J."/>
            <person name="Kelly S."/>
            <person name="Saint-Marcoux D."/>
            <person name="Proust H."/>
            <person name="Prescott H."/>
            <person name="Dolan L."/>
        </authorList>
    </citation>
    <scope>NUCLEOTIDE SEQUENCE [LARGE SCALE GENOMIC DNA]</scope>
    <source>
        <tissue evidence="1">Whole gametophyte</tissue>
    </source>
</reference>
<proteinExistence type="predicted"/>
<keyword evidence="2" id="KW-1185">Reference proteome</keyword>
<sequence>MKEDVAHETYKRHCGVKPKSLLKASMQERQLVKRLGAAAIQRARCEISETYSFGVSQVTLSQIPDLPMKMLELGFSVRLKVRITEGSLTRQKVSLKGLTAIVMAKSKANAMCGHGIGRADGRAAKSTPNATFPIA</sequence>
<name>A0A176VWS8_MARPO</name>
<accession>A0A176VWS8</accession>